<dbReference type="GO" id="GO:0051260">
    <property type="term" value="P:protein homooligomerization"/>
    <property type="evidence" value="ECO:0007669"/>
    <property type="project" value="UniProtKB-ARBA"/>
</dbReference>
<evidence type="ECO:0000256" key="5">
    <source>
        <dbReference type="ARBA" id="ARBA00022692"/>
    </source>
</evidence>
<evidence type="ECO:0000256" key="8">
    <source>
        <dbReference type="ARBA" id="ARBA00023136"/>
    </source>
</evidence>
<dbReference type="GO" id="GO:0016020">
    <property type="term" value="C:membrane"/>
    <property type="evidence" value="ECO:0007669"/>
    <property type="project" value="InterPro"/>
</dbReference>
<protein>
    <recommendedName>
        <fullName evidence="9">Bidirectional sugar transporter SWEET</fullName>
    </recommendedName>
</protein>
<reference evidence="11" key="1">
    <citation type="submission" date="2022-02" db="EMBL/GenBank/DDBJ databases">
        <authorList>
            <person name="Henning P.M."/>
            <person name="McCubbin A.G."/>
            <person name="Shore J.S."/>
        </authorList>
    </citation>
    <scope>NUCLEOTIDE SEQUENCE</scope>
    <source>
        <strain evidence="11">F60SS</strain>
        <tissue evidence="11">Leaves</tissue>
    </source>
</reference>
<dbReference type="InterPro" id="IPR047664">
    <property type="entry name" value="SWEET"/>
</dbReference>
<feature type="compositionally biased region" description="Basic and acidic residues" evidence="10">
    <location>
        <begin position="246"/>
        <end position="256"/>
    </location>
</feature>
<evidence type="ECO:0000256" key="3">
    <source>
        <dbReference type="ARBA" id="ARBA00022448"/>
    </source>
</evidence>
<dbReference type="AlphaFoldDB" id="A0A9Q0FIF1"/>
<evidence type="ECO:0000256" key="1">
    <source>
        <dbReference type="ARBA" id="ARBA00004127"/>
    </source>
</evidence>
<proteinExistence type="inferred from homology"/>
<comment type="subcellular location">
    <subcellularLocation>
        <location evidence="1">Endomembrane system</location>
        <topology evidence="1">Multi-pass membrane protein</topology>
    </subcellularLocation>
</comment>
<keyword evidence="8 9" id="KW-0472">Membrane</keyword>
<accession>A0A9Q0FIF1</accession>
<feature type="transmembrane region" description="Helical" evidence="9">
    <location>
        <begin position="97"/>
        <end position="117"/>
    </location>
</feature>
<keyword evidence="5 9" id="KW-0812">Transmembrane</keyword>
<keyword evidence="7 9" id="KW-1133">Transmembrane helix</keyword>
<comment type="caution">
    <text evidence="11">The sequence shown here is derived from an EMBL/GenBank/DDBJ whole genome shotgun (WGS) entry which is preliminary data.</text>
</comment>
<reference evidence="11" key="2">
    <citation type="journal article" date="2023" name="Plants (Basel)">
        <title>Annotation of the Turnera subulata (Passifloraceae) Draft Genome Reveals the S-Locus Evolved after the Divergence of Turneroideae from Passifloroideae in a Stepwise Manner.</title>
        <authorList>
            <person name="Henning P.M."/>
            <person name="Roalson E.H."/>
            <person name="Mir W."/>
            <person name="McCubbin A.G."/>
            <person name="Shore J.S."/>
        </authorList>
    </citation>
    <scope>NUCLEOTIDE SEQUENCE</scope>
    <source>
        <strain evidence="11">F60SS</strain>
    </source>
</reference>
<evidence type="ECO:0000256" key="10">
    <source>
        <dbReference type="SAM" id="MobiDB-lite"/>
    </source>
</evidence>
<feature type="transmembrane region" description="Helical" evidence="9">
    <location>
        <begin position="12"/>
        <end position="28"/>
    </location>
</feature>
<evidence type="ECO:0000256" key="9">
    <source>
        <dbReference type="RuleBase" id="RU910715"/>
    </source>
</evidence>
<feature type="transmembrane region" description="Helical" evidence="9">
    <location>
        <begin position="123"/>
        <end position="144"/>
    </location>
</feature>
<evidence type="ECO:0000256" key="2">
    <source>
        <dbReference type="ARBA" id="ARBA00007809"/>
    </source>
</evidence>
<dbReference type="PANTHER" id="PTHR10791:SF142">
    <property type="entry name" value="BIDIRECTIONAL SUGAR TRANSPORTER SWEET16"/>
    <property type="match status" value="1"/>
</dbReference>
<keyword evidence="6" id="KW-0677">Repeat</keyword>
<evidence type="ECO:0000313" key="12">
    <source>
        <dbReference type="Proteomes" id="UP001141552"/>
    </source>
</evidence>
<dbReference type="Pfam" id="PF03083">
    <property type="entry name" value="MtN3_slv"/>
    <property type="match status" value="2"/>
</dbReference>
<dbReference type="FunFam" id="1.20.1280.290:FF:000002">
    <property type="entry name" value="Bidirectional sugar transporter SWEET"/>
    <property type="match status" value="1"/>
</dbReference>
<feature type="region of interest" description="Disordered" evidence="10">
    <location>
        <begin position="239"/>
        <end position="274"/>
    </location>
</feature>
<feature type="transmembrane region" description="Helical" evidence="9">
    <location>
        <begin position="184"/>
        <end position="205"/>
    </location>
</feature>
<dbReference type="PANTHER" id="PTHR10791">
    <property type="entry name" value="RAG1-ACTIVATING PROTEIN 1"/>
    <property type="match status" value="1"/>
</dbReference>
<dbReference type="OrthoDB" id="409725at2759"/>
<dbReference type="EMBL" id="JAKUCV010005396">
    <property type="protein sequence ID" value="KAJ4831339.1"/>
    <property type="molecule type" value="Genomic_DNA"/>
</dbReference>
<name>A0A9Q0FIF1_9ROSI</name>
<evidence type="ECO:0000313" key="11">
    <source>
        <dbReference type="EMBL" id="KAJ4831339.1"/>
    </source>
</evidence>
<keyword evidence="12" id="KW-1185">Reference proteome</keyword>
<dbReference type="FunFam" id="1.20.1280.290:FF:000001">
    <property type="entry name" value="Bidirectional sugar transporter SWEET"/>
    <property type="match status" value="1"/>
</dbReference>
<feature type="transmembrane region" description="Helical" evidence="9">
    <location>
        <begin position="156"/>
        <end position="178"/>
    </location>
</feature>
<gene>
    <name evidence="11" type="ORF">Tsubulata_033239</name>
</gene>
<keyword evidence="4 9" id="KW-0762">Sugar transport</keyword>
<evidence type="ECO:0000256" key="7">
    <source>
        <dbReference type="ARBA" id="ARBA00022989"/>
    </source>
</evidence>
<organism evidence="11 12">
    <name type="scientific">Turnera subulata</name>
    <dbReference type="NCBI Taxonomy" id="218843"/>
    <lineage>
        <taxon>Eukaryota</taxon>
        <taxon>Viridiplantae</taxon>
        <taxon>Streptophyta</taxon>
        <taxon>Embryophyta</taxon>
        <taxon>Tracheophyta</taxon>
        <taxon>Spermatophyta</taxon>
        <taxon>Magnoliopsida</taxon>
        <taxon>eudicotyledons</taxon>
        <taxon>Gunneridae</taxon>
        <taxon>Pentapetalae</taxon>
        <taxon>rosids</taxon>
        <taxon>fabids</taxon>
        <taxon>Malpighiales</taxon>
        <taxon>Passifloraceae</taxon>
        <taxon>Turnera</taxon>
    </lineage>
</organism>
<dbReference type="GO" id="GO:0012505">
    <property type="term" value="C:endomembrane system"/>
    <property type="evidence" value="ECO:0007669"/>
    <property type="project" value="UniProtKB-SubCell"/>
</dbReference>
<evidence type="ECO:0000256" key="6">
    <source>
        <dbReference type="ARBA" id="ARBA00022737"/>
    </source>
</evidence>
<comment type="caution">
    <text evidence="9">Lacks conserved residue(s) required for the propagation of feature annotation.</text>
</comment>
<dbReference type="InterPro" id="IPR004316">
    <property type="entry name" value="SWEET_rpt"/>
</dbReference>
<keyword evidence="3 9" id="KW-0813">Transport</keyword>
<feature type="transmembrane region" description="Helical" evidence="9">
    <location>
        <begin position="63"/>
        <end position="85"/>
    </location>
</feature>
<comment type="similarity">
    <text evidence="2 9">Belongs to the SWEET sugar transporter family.</text>
</comment>
<dbReference type="GO" id="GO:0051119">
    <property type="term" value="F:sugar transmembrane transporter activity"/>
    <property type="evidence" value="ECO:0007669"/>
    <property type="project" value="InterPro"/>
</dbReference>
<dbReference type="Gene3D" id="1.20.1280.290">
    <property type="match status" value="2"/>
</dbReference>
<evidence type="ECO:0000256" key="4">
    <source>
        <dbReference type="ARBA" id="ARBA00022597"/>
    </source>
</evidence>
<sequence>MEKLKRPQGNVISLLVFTSPIKTFWGVVKKKSTEDYKGEPYITTLLSTSLWTFYGLLKPGGLLVVTVNGAGAALQFIYVTLFLIYAPKDKKIRTAKLVALLDVGFLGLVIAVTLLAIHGKLRLTIVGVLCAGLTIGMYAAPLAVMRLVIKTKSVEYMPFLLSFFLFLNGGIWSAYAVLVKDFYIGVPNAIGFILGSAQLILYAIYKTKSISQKSTKSREEEEEGSAHLVREGVEMGAYGGGGGGGGDHHNKDDVKNRSLGKGKTLPKPSISRQHSLQKLVKTLSFDLQQSSWAREADIEKGKPDGHS</sequence>
<dbReference type="Proteomes" id="UP001141552">
    <property type="component" value="Unassembled WGS sequence"/>
</dbReference>
<comment type="function">
    <text evidence="9">Mediates both low-affinity uptake and efflux of sugar across the membrane.</text>
</comment>